<dbReference type="PROSITE" id="PS00758">
    <property type="entry name" value="ARGE_DAPE_CPG2_1"/>
    <property type="match status" value="1"/>
</dbReference>
<dbReference type="InterPro" id="IPR011650">
    <property type="entry name" value="Peptidase_M20_dimer"/>
</dbReference>
<comment type="catalytic activity">
    <reaction evidence="1">
        <text>Release of the N-terminal residue from a tripeptide.</text>
        <dbReference type="EC" id="3.4.11.4"/>
    </reaction>
</comment>
<evidence type="ECO:0000256" key="7">
    <source>
        <dbReference type="ARBA" id="ARBA00022833"/>
    </source>
</evidence>
<evidence type="ECO:0000313" key="12">
    <source>
        <dbReference type="EMBL" id="QIA88995.1"/>
    </source>
</evidence>
<dbReference type="NCBIfam" id="NF003976">
    <property type="entry name" value="PRK05469.1"/>
    <property type="match status" value="1"/>
</dbReference>
<feature type="active site" evidence="10">
    <location>
        <position position="88"/>
    </location>
</feature>
<dbReference type="RefSeq" id="WP_163587877.1">
    <property type="nucleotide sequence ID" value="NZ_CP040852.1"/>
</dbReference>
<dbReference type="AlphaFoldDB" id="A0AAE6WFS9"/>
<evidence type="ECO:0000256" key="4">
    <source>
        <dbReference type="ARBA" id="ARBA00022670"/>
    </source>
</evidence>
<comment type="similarity">
    <text evidence="2">Belongs to the peptidase M20B family.</text>
</comment>
<evidence type="ECO:0000256" key="8">
    <source>
        <dbReference type="ARBA" id="ARBA00023049"/>
    </source>
</evidence>
<dbReference type="SUPFAM" id="SSF55031">
    <property type="entry name" value="Bacterial exopeptidase dimerisation domain"/>
    <property type="match status" value="1"/>
</dbReference>
<dbReference type="Proteomes" id="UP000463931">
    <property type="component" value="Chromosome"/>
</dbReference>
<keyword evidence="3 12" id="KW-0031">Aminopeptidase</keyword>
<dbReference type="NCBIfam" id="TIGR01882">
    <property type="entry name" value="peptidase-T"/>
    <property type="match status" value="1"/>
</dbReference>
<evidence type="ECO:0000256" key="5">
    <source>
        <dbReference type="ARBA" id="ARBA00022723"/>
    </source>
</evidence>
<dbReference type="EC" id="3.4.11.4" evidence="9"/>
<comment type="cofactor">
    <cofactor evidence="11">
        <name>Zn(2+)</name>
        <dbReference type="ChEBI" id="CHEBI:29105"/>
    </cofactor>
    <text evidence="11">Binds 2 Zn(2+) ions per subunit.</text>
</comment>
<keyword evidence="7 11" id="KW-0862">Zinc</keyword>
<protein>
    <recommendedName>
        <fullName evidence="9">Peptidase T</fullName>
        <ecNumber evidence="9">3.4.11.4</ecNumber>
    </recommendedName>
</protein>
<dbReference type="Gene3D" id="3.30.70.360">
    <property type="match status" value="1"/>
</dbReference>
<gene>
    <name evidence="12" type="primary">pepT</name>
    <name evidence="12" type="ORF">FEE40_01620</name>
</gene>
<dbReference type="Pfam" id="PF07687">
    <property type="entry name" value="M20_dimer"/>
    <property type="match status" value="1"/>
</dbReference>
<dbReference type="PROSITE" id="PS00759">
    <property type="entry name" value="ARGE_DAPE_CPG2_2"/>
    <property type="match status" value="1"/>
</dbReference>
<dbReference type="PIRSF" id="PIRSF037215">
    <property type="entry name" value="Peptidase_M20B"/>
    <property type="match status" value="1"/>
</dbReference>
<feature type="binding site" evidence="11">
    <location>
        <position position="205"/>
    </location>
    <ligand>
        <name>Zn(2+)</name>
        <dbReference type="ChEBI" id="CHEBI:29105"/>
        <label>1</label>
    </ligand>
</feature>
<keyword evidence="5 11" id="KW-0479">Metal-binding</keyword>
<sequence>MKELEKKYLEELFVEYAKVNTRSDATNKQNIPTTPGQKVLAKKIVAKLKQIGVDDAYYNEASGFAIGYLASNSSDKAITGVGFIAHLDTADYPAENISPKVHPNYAGQPLTLNSDKNIVLDPKDFPQLKQLVGQTLITSDGTTLLGTDDKAGIVAILGALKYFKENPEVEHGDIYVGFGPDEEIGLGGKRFLATDFDVEFAYTLDNGQAGELQYETFNASQATIEIEGTAVHPGNAYKTLVNAVLIAQDILNELPKDEVPEKTKEREGFILVTKADLQLDRATLELIIRDFDQIKFRQKEELIQKIVAQCNAKLDRPRVKVTFEQQYENIANTITKHPYVVNLALAAYKKLGLTPKIVPFRGGTDGNFITQKGIPTPNLFNGGGNYHGRYEYVTSEQLLLTANTVVTIVKEHVRQTKSGRDERALDNI</sequence>
<dbReference type="PANTHER" id="PTHR42994:SF2">
    <property type="entry name" value="PEPTIDASE"/>
    <property type="match status" value="1"/>
</dbReference>
<dbReference type="SUPFAM" id="SSF53187">
    <property type="entry name" value="Zn-dependent exopeptidases"/>
    <property type="match status" value="1"/>
</dbReference>
<proteinExistence type="inferred from homology"/>
<feature type="binding site" evidence="11">
    <location>
        <position position="148"/>
    </location>
    <ligand>
        <name>Zn(2+)</name>
        <dbReference type="ChEBI" id="CHEBI:29105"/>
        <label>1</label>
    </ligand>
</feature>
<reference evidence="12 13" key="1">
    <citation type="journal article" date="2019" name="Nat. Med.">
        <title>Preventing dysbiosis of the neonatal mouse intestinal microbiome protects against late-onset sepsis.</title>
        <authorList>
            <person name="Singer J.R."/>
            <person name="Blosser E.G."/>
            <person name="Zindl C.L."/>
            <person name="Silberger D.J."/>
            <person name="Conlan S."/>
            <person name="Laufer V.A."/>
            <person name="DiToro D."/>
            <person name="Deming C."/>
            <person name="Kumar R."/>
            <person name="Morrow C.D."/>
            <person name="Segre J.A."/>
            <person name="Gray M.J."/>
            <person name="Randolph D.A."/>
            <person name="Weaver C.T."/>
        </authorList>
    </citation>
    <scope>NUCLEOTIDE SEQUENCE [LARGE SCALE GENOMIC DNA]</scope>
    <source>
        <strain evidence="12 13">V10</strain>
    </source>
</reference>
<dbReference type="GO" id="GO:0006508">
    <property type="term" value="P:proteolysis"/>
    <property type="evidence" value="ECO:0007669"/>
    <property type="project" value="UniProtKB-UniRule"/>
</dbReference>
<evidence type="ECO:0000256" key="10">
    <source>
        <dbReference type="PIRSR" id="PIRSR037215-1"/>
    </source>
</evidence>
<dbReference type="GO" id="GO:0006518">
    <property type="term" value="P:peptide metabolic process"/>
    <property type="evidence" value="ECO:0007669"/>
    <property type="project" value="InterPro"/>
</dbReference>
<feature type="binding site" evidence="11">
    <location>
        <position position="148"/>
    </location>
    <ligand>
        <name>Zn(2+)</name>
        <dbReference type="ChEBI" id="CHEBI:29105"/>
        <label>2</label>
    </ligand>
</feature>
<dbReference type="Gene3D" id="3.40.630.10">
    <property type="entry name" value="Zn peptidases"/>
    <property type="match status" value="1"/>
</dbReference>
<evidence type="ECO:0000256" key="2">
    <source>
        <dbReference type="ARBA" id="ARBA00009692"/>
    </source>
</evidence>
<evidence type="ECO:0000256" key="11">
    <source>
        <dbReference type="PIRSR" id="PIRSR037215-2"/>
    </source>
</evidence>
<dbReference type="GO" id="GO:0008237">
    <property type="term" value="F:metallopeptidase activity"/>
    <property type="evidence" value="ECO:0007669"/>
    <property type="project" value="UniProtKB-KW"/>
</dbReference>
<dbReference type="Pfam" id="PF01546">
    <property type="entry name" value="Peptidase_M20"/>
    <property type="match status" value="1"/>
</dbReference>
<dbReference type="InterPro" id="IPR010161">
    <property type="entry name" value="Peptidase_M20B"/>
</dbReference>
<dbReference type="InterPro" id="IPR036264">
    <property type="entry name" value="Bact_exopeptidase_dim_dom"/>
</dbReference>
<evidence type="ECO:0000313" key="13">
    <source>
        <dbReference type="Proteomes" id="UP000463931"/>
    </source>
</evidence>
<dbReference type="GO" id="GO:0008270">
    <property type="term" value="F:zinc ion binding"/>
    <property type="evidence" value="ECO:0007669"/>
    <property type="project" value="InterPro"/>
</dbReference>
<keyword evidence="8" id="KW-0482">Metalloprotease</keyword>
<dbReference type="GO" id="GO:0045148">
    <property type="term" value="F:tripeptide aminopeptidase activity"/>
    <property type="evidence" value="ECO:0007669"/>
    <property type="project" value="UniProtKB-UniRule"/>
</dbReference>
<dbReference type="PANTHER" id="PTHR42994">
    <property type="entry name" value="PEPTIDASE T"/>
    <property type="match status" value="1"/>
</dbReference>
<dbReference type="InterPro" id="IPR002933">
    <property type="entry name" value="Peptidase_M20"/>
</dbReference>
<feature type="binding site" evidence="11">
    <location>
        <position position="86"/>
    </location>
    <ligand>
        <name>Zn(2+)</name>
        <dbReference type="ChEBI" id="CHEBI:29105"/>
        <label>1</label>
    </ligand>
</feature>
<dbReference type="EMBL" id="CP040852">
    <property type="protein sequence ID" value="QIA88995.1"/>
    <property type="molecule type" value="Genomic_DNA"/>
</dbReference>
<evidence type="ECO:0000256" key="1">
    <source>
        <dbReference type="ARBA" id="ARBA00000870"/>
    </source>
</evidence>
<keyword evidence="6 12" id="KW-0378">Hydrolase</keyword>
<dbReference type="NCBIfam" id="NF009920">
    <property type="entry name" value="PRK13381.1"/>
    <property type="match status" value="1"/>
</dbReference>
<keyword evidence="4" id="KW-0645">Protease</keyword>
<evidence type="ECO:0000256" key="6">
    <source>
        <dbReference type="ARBA" id="ARBA00022801"/>
    </source>
</evidence>
<feature type="active site" description="Proton acceptor" evidence="10">
    <location>
        <position position="182"/>
    </location>
</feature>
<dbReference type="InterPro" id="IPR001261">
    <property type="entry name" value="ArgE/DapE_CS"/>
</dbReference>
<evidence type="ECO:0000256" key="9">
    <source>
        <dbReference type="NCBIfam" id="TIGR01882"/>
    </source>
</evidence>
<feature type="binding site" evidence="11">
    <location>
        <position position="183"/>
    </location>
    <ligand>
        <name>Zn(2+)</name>
        <dbReference type="ChEBI" id="CHEBI:29105"/>
        <label>2</label>
    </ligand>
</feature>
<evidence type="ECO:0000256" key="3">
    <source>
        <dbReference type="ARBA" id="ARBA00022438"/>
    </source>
</evidence>
<feature type="binding site" evidence="11">
    <location>
        <position position="387"/>
    </location>
    <ligand>
        <name>Zn(2+)</name>
        <dbReference type="ChEBI" id="CHEBI:29105"/>
        <label>2</label>
    </ligand>
</feature>
<name>A0AAE6WFS9_9LACO</name>
<accession>A0AAE6WFS9</accession>
<organism evidence="12 13">
    <name type="scientific">Ligilactobacillus murinus</name>
    <dbReference type="NCBI Taxonomy" id="1622"/>
    <lineage>
        <taxon>Bacteria</taxon>
        <taxon>Bacillati</taxon>
        <taxon>Bacillota</taxon>
        <taxon>Bacilli</taxon>
        <taxon>Lactobacillales</taxon>
        <taxon>Lactobacillaceae</taxon>
        <taxon>Ligilactobacillus</taxon>
    </lineage>
</organism>